<dbReference type="InterPro" id="IPR000571">
    <property type="entry name" value="Znf_CCCH"/>
</dbReference>
<evidence type="ECO:0000313" key="5">
    <source>
        <dbReference type="Proteomes" id="UP000224006"/>
    </source>
</evidence>
<feature type="zinc finger region" description="C3H1-type" evidence="1">
    <location>
        <begin position="394"/>
        <end position="416"/>
    </location>
</feature>
<dbReference type="PROSITE" id="PS50103">
    <property type="entry name" value="ZF_C3H1"/>
    <property type="match status" value="1"/>
</dbReference>
<dbReference type="STRING" id="94643.A0A2A9MF87"/>
<name>A0A2A9MF87_BESBE</name>
<feature type="region of interest" description="Disordered" evidence="2">
    <location>
        <begin position="108"/>
        <end position="135"/>
    </location>
</feature>
<evidence type="ECO:0000256" key="2">
    <source>
        <dbReference type="SAM" id="MobiDB-lite"/>
    </source>
</evidence>
<comment type="caution">
    <text evidence="4">The sequence shown here is derived from an EMBL/GenBank/DDBJ whole genome shotgun (WGS) entry which is preliminary data.</text>
</comment>
<dbReference type="GO" id="GO:0008270">
    <property type="term" value="F:zinc ion binding"/>
    <property type="evidence" value="ECO:0007669"/>
    <property type="project" value="UniProtKB-KW"/>
</dbReference>
<proteinExistence type="predicted"/>
<dbReference type="KEGG" id="bbes:BESB_055150"/>
<sequence>MQVPISLSGPPLSFLAVQQAGTPSVLPGRVSPGERQHVSSVPVPCYYSHPAAGGSVTSSSLASSAPDHAPPASDRVVVSYPPLHILAGPGGGGRLSRPSGASLPCLSAAPYSSGGERRLSVGSAHSEGRDSSADAVYAPASPCSYRAHSSSAYASQARDSGPPPPLGERRGAGGPQSRRYDAGFADRSATLSPAKDPCANNMGSPPFGGSRPAYSRSGWPNPQPNSGGGRGPGGSRPQYHRAPRDVWMAGEEDRGGRTRRERYSEDEREEALEFIRPPAPTRPVGYPNKTVGGGGRGVRQRSPSYSPERRGPPPPKVSGGGRDFVTSAAAGHHSASGGRTPETVSRRLIVEDRYASKEPFYGTSSRYTEKPRETGESTRRAFAPENHARGSCHPCAFYAVGRCRNGVDCRNCHDEDHSDPHSPLFALDVLHKMGLCIVCIDFKKKGVCDDSDRVHGMLYCHHPHHCPTSQHGRVEESRGKDDLLHAGGSGVRRAVTDPPSKIRRRDDWGENYVSSSRSRQEEDCGDYMFRDSGRRRLLSCERYAPTYNPSSRSYSTVGGGVQSTSVPSYAQGAGIPTGEIEALRGEAIRGAGA</sequence>
<accession>A0A2A9MF87</accession>
<evidence type="ECO:0000259" key="3">
    <source>
        <dbReference type="PROSITE" id="PS50103"/>
    </source>
</evidence>
<dbReference type="GeneID" id="40310444"/>
<keyword evidence="1" id="KW-0863">Zinc-finger</keyword>
<feature type="compositionally biased region" description="Low complexity" evidence="2">
    <location>
        <begin position="56"/>
        <end position="73"/>
    </location>
</feature>
<feature type="compositionally biased region" description="Low complexity" evidence="2">
    <location>
        <begin position="327"/>
        <end position="338"/>
    </location>
</feature>
<feature type="compositionally biased region" description="Low complexity" evidence="2">
    <location>
        <begin position="149"/>
        <end position="158"/>
    </location>
</feature>
<dbReference type="RefSeq" id="XP_029219873.1">
    <property type="nucleotide sequence ID" value="XM_029363950.1"/>
</dbReference>
<evidence type="ECO:0000313" key="4">
    <source>
        <dbReference type="EMBL" id="PFH35864.1"/>
    </source>
</evidence>
<evidence type="ECO:0000256" key="1">
    <source>
        <dbReference type="PROSITE-ProRule" id="PRU00723"/>
    </source>
</evidence>
<feature type="region of interest" description="Disordered" evidence="2">
    <location>
        <begin position="56"/>
        <end position="75"/>
    </location>
</feature>
<dbReference type="Proteomes" id="UP000224006">
    <property type="component" value="Chromosome IV"/>
</dbReference>
<dbReference type="AlphaFoldDB" id="A0A2A9MF87"/>
<keyword evidence="5" id="KW-1185">Reference proteome</keyword>
<feature type="compositionally biased region" description="Basic and acidic residues" evidence="2">
    <location>
        <begin position="251"/>
        <end position="265"/>
    </location>
</feature>
<feature type="region of interest" description="Disordered" evidence="2">
    <location>
        <begin position="149"/>
        <end position="346"/>
    </location>
</feature>
<protein>
    <recommendedName>
        <fullName evidence="3">C3H1-type domain-containing protein</fullName>
    </recommendedName>
</protein>
<keyword evidence="1" id="KW-0479">Metal-binding</keyword>
<keyword evidence="1" id="KW-0862">Zinc</keyword>
<dbReference type="VEuPathDB" id="ToxoDB:BESB_055150"/>
<dbReference type="EMBL" id="NWUJ01000004">
    <property type="protein sequence ID" value="PFH35864.1"/>
    <property type="molecule type" value="Genomic_DNA"/>
</dbReference>
<feature type="domain" description="C3H1-type" evidence="3">
    <location>
        <begin position="394"/>
        <end position="416"/>
    </location>
</feature>
<gene>
    <name evidence="4" type="ORF">BESB_055150</name>
</gene>
<organism evidence="4 5">
    <name type="scientific">Besnoitia besnoiti</name>
    <name type="common">Apicomplexan protozoan</name>
    <dbReference type="NCBI Taxonomy" id="94643"/>
    <lineage>
        <taxon>Eukaryota</taxon>
        <taxon>Sar</taxon>
        <taxon>Alveolata</taxon>
        <taxon>Apicomplexa</taxon>
        <taxon>Conoidasida</taxon>
        <taxon>Coccidia</taxon>
        <taxon>Eucoccidiorida</taxon>
        <taxon>Eimeriorina</taxon>
        <taxon>Sarcocystidae</taxon>
        <taxon>Besnoitia</taxon>
    </lineage>
</organism>
<reference evidence="4 5" key="1">
    <citation type="submission" date="2017-09" db="EMBL/GenBank/DDBJ databases">
        <title>Genome sequencing of Besnoitia besnoiti strain Bb-Ger1.</title>
        <authorList>
            <person name="Schares G."/>
            <person name="Venepally P."/>
            <person name="Lorenzi H.A."/>
        </authorList>
    </citation>
    <scope>NUCLEOTIDE SEQUENCE [LARGE SCALE GENOMIC DNA]</scope>
    <source>
        <strain evidence="4 5">Bb-Ger1</strain>
    </source>
</reference>